<keyword evidence="1" id="KW-0812">Transmembrane</keyword>
<sequence length="273" mass="29026">MPGQSGFLTPAGPLTGADPTVFWIFAGATFLMVACSVALALRDAVRLRTALPVVLLVSATAWLPNEPFIDAILGFQYAADAPGELYTLAGRVIPVSALGIGAMFSIFTWYLHRQIVGGASFGRIVAIAVVAGVIDWPLEIMAIQANVFEYYGDNPTRVFGLPFTSMVQNAFLYVFMASIVTLAAPYLRGWRSLLFLPVIPGCYYAVALLCTWPAYLALHGGMATAPFLALGVLAAAMNAAFPLALLRLAFDVRTRSDADARSPAPDPHAPVAA</sequence>
<feature type="transmembrane region" description="Helical" evidence="1">
    <location>
        <begin position="167"/>
        <end position="187"/>
    </location>
</feature>
<feature type="transmembrane region" description="Helical" evidence="1">
    <location>
        <begin position="53"/>
        <end position="79"/>
    </location>
</feature>
<proteinExistence type="predicted"/>
<feature type="transmembrane region" description="Helical" evidence="1">
    <location>
        <begin position="194"/>
        <end position="215"/>
    </location>
</feature>
<evidence type="ECO:0000256" key="1">
    <source>
        <dbReference type="SAM" id="Phobius"/>
    </source>
</evidence>
<evidence type="ECO:0000313" key="3">
    <source>
        <dbReference type="Proteomes" id="UP001277761"/>
    </source>
</evidence>
<keyword evidence="1" id="KW-1133">Transmembrane helix</keyword>
<feature type="transmembrane region" description="Helical" evidence="1">
    <location>
        <begin position="20"/>
        <end position="41"/>
    </location>
</feature>
<accession>A0ABU4VJ02</accession>
<name>A0ABU4VJ02_9ACTN</name>
<reference evidence="2 3" key="1">
    <citation type="submission" date="2023-11" db="EMBL/GenBank/DDBJ databases">
        <authorList>
            <person name="Xu M."/>
            <person name="Jiang T."/>
        </authorList>
    </citation>
    <scope>NUCLEOTIDE SEQUENCE [LARGE SCALE GENOMIC DNA]</scope>
    <source>
        <strain evidence="2 3">SD</strain>
    </source>
</reference>
<protein>
    <recommendedName>
        <fullName evidence="4">DUF4386 domain-containing protein</fullName>
    </recommendedName>
</protein>
<keyword evidence="3" id="KW-1185">Reference proteome</keyword>
<comment type="caution">
    <text evidence="2">The sequence shown here is derived from an EMBL/GenBank/DDBJ whole genome shotgun (WGS) entry which is preliminary data.</text>
</comment>
<gene>
    <name evidence="2" type="ORF">SK069_09420</name>
</gene>
<dbReference type="Proteomes" id="UP001277761">
    <property type="component" value="Unassembled WGS sequence"/>
</dbReference>
<keyword evidence="1" id="KW-0472">Membrane</keyword>
<feature type="transmembrane region" description="Helical" evidence="1">
    <location>
        <begin position="124"/>
        <end position="147"/>
    </location>
</feature>
<feature type="transmembrane region" description="Helical" evidence="1">
    <location>
        <begin position="91"/>
        <end position="112"/>
    </location>
</feature>
<evidence type="ECO:0000313" key="2">
    <source>
        <dbReference type="EMBL" id="MDX8151811.1"/>
    </source>
</evidence>
<feature type="transmembrane region" description="Helical" evidence="1">
    <location>
        <begin position="227"/>
        <end position="246"/>
    </location>
</feature>
<organism evidence="2 3">
    <name type="scientific">Patulibacter brassicae</name>
    <dbReference type="NCBI Taxonomy" id="1705717"/>
    <lineage>
        <taxon>Bacteria</taxon>
        <taxon>Bacillati</taxon>
        <taxon>Actinomycetota</taxon>
        <taxon>Thermoleophilia</taxon>
        <taxon>Solirubrobacterales</taxon>
        <taxon>Patulibacteraceae</taxon>
        <taxon>Patulibacter</taxon>
    </lineage>
</organism>
<dbReference type="EMBL" id="JAXAVX010000003">
    <property type="protein sequence ID" value="MDX8151811.1"/>
    <property type="molecule type" value="Genomic_DNA"/>
</dbReference>
<evidence type="ECO:0008006" key="4">
    <source>
        <dbReference type="Google" id="ProtNLM"/>
    </source>
</evidence>